<evidence type="ECO:0000256" key="5">
    <source>
        <dbReference type="ARBA" id="ARBA00023274"/>
    </source>
</evidence>
<keyword evidence="5" id="KW-0687">Ribonucleoprotein</keyword>
<proteinExistence type="inferred from homology"/>
<dbReference type="KEGG" id="ccac:CcaHIS019_0110450"/>
<dbReference type="GO" id="GO:0005762">
    <property type="term" value="C:mitochondrial large ribosomal subunit"/>
    <property type="evidence" value="ECO:0007669"/>
    <property type="project" value="TreeGrafter"/>
</dbReference>
<comment type="subcellular location">
    <subcellularLocation>
        <location evidence="1">Mitochondrion</location>
    </subcellularLocation>
</comment>
<organism evidence="8 9">
    <name type="scientific">Cutaneotrichosporon cavernicola</name>
    <dbReference type="NCBI Taxonomy" id="279322"/>
    <lineage>
        <taxon>Eukaryota</taxon>
        <taxon>Fungi</taxon>
        <taxon>Dikarya</taxon>
        <taxon>Basidiomycota</taxon>
        <taxon>Agaricomycotina</taxon>
        <taxon>Tremellomycetes</taxon>
        <taxon>Trichosporonales</taxon>
        <taxon>Trichosporonaceae</taxon>
        <taxon>Cutaneotrichosporon</taxon>
    </lineage>
</organism>
<protein>
    <recommendedName>
        <fullName evidence="7">Large ribosomal subunit protein mL54</fullName>
    </recommendedName>
</protein>
<sequence>MFTALRAPSTSAARAFSTSALRGAPKSGKAIVSSLQAGAKMDGLSVFKDVPDPIALPEDEYPKWLWTLLDQPKGVPVTKAGERNFMAERKEMRNRNRASIKATNFMKTT</sequence>
<dbReference type="AlphaFoldDB" id="A0AA48L133"/>
<dbReference type="Pfam" id="PF08561">
    <property type="entry name" value="Ribosomal_L37"/>
    <property type="match status" value="1"/>
</dbReference>
<keyword evidence="4" id="KW-0496">Mitochondrion</keyword>
<evidence type="ECO:0000313" key="9">
    <source>
        <dbReference type="Proteomes" id="UP001233271"/>
    </source>
</evidence>
<dbReference type="RefSeq" id="XP_060453593.1">
    <property type="nucleotide sequence ID" value="XM_060596618.1"/>
</dbReference>
<evidence type="ECO:0000256" key="1">
    <source>
        <dbReference type="ARBA" id="ARBA00004173"/>
    </source>
</evidence>
<keyword evidence="3" id="KW-0689">Ribosomal protein</keyword>
<evidence type="ECO:0000256" key="7">
    <source>
        <dbReference type="ARBA" id="ARBA00035179"/>
    </source>
</evidence>
<dbReference type="Proteomes" id="UP001233271">
    <property type="component" value="Chromosome 1"/>
</dbReference>
<dbReference type="GeneID" id="85492198"/>
<evidence type="ECO:0000256" key="2">
    <source>
        <dbReference type="ARBA" id="ARBA00022946"/>
    </source>
</evidence>
<evidence type="ECO:0000256" key="4">
    <source>
        <dbReference type="ARBA" id="ARBA00023128"/>
    </source>
</evidence>
<dbReference type="PANTHER" id="PTHR28595">
    <property type="entry name" value="39S RIBOSOMAL PROTEIN L54, MITOCHONDRIAL"/>
    <property type="match status" value="1"/>
</dbReference>
<evidence type="ECO:0000313" key="8">
    <source>
        <dbReference type="EMBL" id="BEI88327.1"/>
    </source>
</evidence>
<evidence type="ECO:0000256" key="6">
    <source>
        <dbReference type="ARBA" id="ARBA00033752"/>
    </source>
</evidence>
<name>A0AA48L133_9TREE</name>
<accession>A0AA48L133</accession>
<reference evidence="8" key="1">
    <citation type="journal article" date="2023" name="BMC Genomics">
        <title>Chromosome-level genome assemblies of Cutaneotrichosporon spp. (Trichosporonales, Basidiomycota) reveal imbalanced evolution between nucleotide sequences and chromosome synteny.</title>
        <authorList>
            <person name="Kobayashi Y."/>
            <person name="Kayamori A."/>
            <person name="Aoki K."/>
            <person name="Shiwa Y."/>
            <person name="Matsutani M."/>
            <person name="Fujita N."/>
            <person name="Sugita T."/>
            <person name="Iwasaki W."/>
            <person name="Tanaka N."/>
            <person name="Takashima M."/>
        </authorList>
    </citation>
    <scope>NUCLEOTIDE SEQUENCE</scope>
    <source>
        <strain evidence="8">HIS019</strain>
    </source>
</reference>
<evidence type="ECO:0000256" key="3">
    <source>
        <dbReference type="ARBA" id="ARBA00022980"/>
    </source>
</evidence>
<gene>
    <name evidence="8" type="ORF">CcaverHIS019_0110450</name>
</gene>
<dbReference type="PANTHER" id="PTHR28595:SF1">
    <property type="entry name" value="LARGE RIBOSOMAL SUBUNIT PROTEIN ML54"/>
    <property type="match status" value="1"/>
</dbReference>
<comment type="similarity">
    <text evidence="6">Belongs to the mitochondrion-specific ribosomal protein mL54 family.</text>
</comment>
<keyword evidence="2" id="KW-0809">Transit peptide</keyword>
<keyword evidence="9" id="KW-1185">Reference proteome</keyword>
<dbReference type="InterPro" id="IPR013870">
    <property type="entry name" value="Ribosomal_mL54"/>
</dbReference>
<dbReference type="GO" id="GO:0003735">
    <property type="term" value="F:structural constituent of ribosome"/>
    <property type="evidence" value="ECO:0007669"/>
    <property type="project" value="TreeGrafter"/>
</dbReference>
<dbReference type="EMBL" id="AP028212">
    <property type="protein sequence ID" value="BEI88327.1"/>
    <property type="molecule type" value="Genomic_DNA"/>
</dbReference>